<gene>
    <name evidence="9" type="ORF">EHT25_24425</name>
</gene>
<comment type="caution">
    <text evidence="9">The sequence shown here is derived from an EMBL/GenBank/DDBJ whole genome shotgun (WGS) entry which is preliminary data.</text>
</comment>
<keyword evidence="5 6" id="KW-0472">Membrane</keyword>
<feature type="transmembrane region" description="Helical" evidence="6">
    <location>
        <begin position="380"/>
        <end position="404"/>
    </location>
</feature>
<dbReference type="GO" id="GO:0022857">
    <property type="term" value="F:transmembrane transporter activity"/>
    <property type="evidence" value="ECO:0007669"/>
    <property type="project" value="TreeGrafter"/>
</dbReference>
<feature type="transmembrane region" description="Helical" evidence="6">
    <location>
        <begin position="679"/>
        <end position="704"/>
    </location>
</feature>
<feature type="transmembrane region" description="Helical" evidence="6">
    <location>
        <begin position="283"/>
        <end position="303"/>
    </location>
</feature>
<feature type="domain" description="ABC3 transporter permease C-terminal" evidence="7">
    <location>
        <begin position="682"/>
        <end position="795"/>
    </location>
</feature>
<proteinExistence type="predicted"/>
<evidence type="ECO:0000313" key="9">
    <source>
        <dbReference type="EMBL" id="RRA99782.1"/>
    </source>
</evidence>
<keyword evidence="2" id="KW-1003">Cell membrane</keyword>
<dbReference type="OrthoDB" id="5933722at2"/>
<feature type="transmembrane region" description="Helical" evidence="6">
    <location>
        <begin position="21"/>
        <end position="41"/>
    </location>
</feature>
<dbReference type="InterPro" id="IPR003838">
    <property type="entry name" value="ABC3_permease_C"/>
</dbReference>
<evidence type="ECO:0000256" key="2">
    <source>
        <dbReference type="ARBA" id="ARBA00022475"/>
    </source>
</evidence>
<dbReference type="AlphaFoldDB" id="A0A3P1BG55"/>
<evidence type="ECO:0000256" key="3">
    <source>
        <dbReference type="ARBA" id="ARBA00022692"/>
    </source>
</evidence>
<evidence type="ECO:0000259" key="7">
    <source>
        <dbReference type="Pfam" id="PF02687"/>
    </source>
</evidence>
<dbReference type="PANTHER" id="PTHR30572">
    <property type="entry name" value="MEMBRANE COMPONENT OF TRANSPORTER-RELATED"/>
    <property type="match status" value="1"/>
</dbReference>
<keyword evidence="3 6" id="KW-0812">Transmembrane</keyword>
<dbReference type="PANTHER" id="PTHR30572:SF18">
    <property type="entry name" value="ABC-TYPE MACROLIDE FAMILY EXPORT SYSTEM PERMEASE COMPONENT 2"/>
    <property type="match status" value="1"/>
</dbReference>
<evidence type="ECO:0000256" key="1">
    <source>
        <dbReference type="ARBA" id="ARBA00004651"/>
    </source>
</evidence>
<dbReference type="Pfam" id="PF12704">
    <property type="entry name" value="MacB_PCD"/>
    <property type="match status" value="1"/>
</dbReference>
<comment type="subcellular location">
    <subcellularLocation>
        <location evidence="1">Cell membrane</location>
        <topology evidence="1">Multi-pass membrane protein</topology>
    </subcellularLocation>
</comment>
<feature type="transmembrane region" description="Helical" evidence="6">
    <location>
        <begin position="339"/>
        <end position="360"/>
    </location>
</feature>
<dbReference type="InterPro" id="IPR050250">
    <property type="entry name" value="Macrolide_Exporter_MacB"/>
</dbReference>
<dbReference type="RefSeq" id="WP_124877814.1">
    <property type="nucleotide sequence ID" value="NZ_RQJO01000011.1"/>
</dbReference>
<protein>
    <submittedName>
        <fullName evidence="9">ABC transporter permease</fullName>
    </submittedName>
</protein>
<dbReference type="PROSITE" id="PS51257">
    <property type="entry name" value="PROKAR_LIPOPROTEIN"/>
    <property type="match status" value="1"/>
</dbReference>
<sequence>MLRNYVKIAFRNLWRNKVFSGINVFGLAVGLASCLLLFLYISHELSYDDFQQKADRTVRVVMEYSMEGQVTKAPVTGTKVAPEFGRQFPEVETGVRLENRQAVVSYADRQFSEKRVVYADSALFTVFSFSLKQGNPKTALAGPNLVVLSESSAKKYFGNENPVGKTVRINAGGGDKEYAITGVVQDCPANSQIKYDLLASFTTLSASKEEQWFSANYATYLLLRKPESIAALQAKIPAFMKTQFSKEEMAGGNYLTYELQPLRSVHLHSEVEGNFEPNGDLTYIYIFGSVALLILIIACVNYINLATSRAVERAQEVGVRKVMGALRGQLFGQFIGESVIVTFTALGLGLLLVYLALPFFNKLSDRTFAFDSLMEPQNLLALAGIGLLVSLIAGGYPALILARFEPVRVLKGHLKTVGAGQFRRALIVFQFAITAFLIVCTLLVRNQLSYIQDKKLGYSKDHVITLAADRQVNEKIRALKSEFKRNADVRQVARAYESPVFINGGYSMHRTGTPDDQYKSVTALPVDEDFVKTMNLRIVAGRDLTPVDLERATVPGSDSLRHFHFILNESAVKAMGWKSPQEAVGQKMDMGSGRPGVVGAVVEDFHFASMKQKIGPLVIFPEDGGHTLLVKLSGSDLSNTLLFLESKWKSIVPGRPFEYEFLDEEFNRLYSAETRTGQIFSVFAFLSILLACLGLFGLSAYTTAQRTKEIGIRKVLGASVPNIVLLLSKDFLKLVFVAILIASPLAWWAMDRWLQDFAYRIDVAWWIFAVAALLAVGIAFVTVSLQSLKAALMNPVKSLKTE</sequence>
<dbReference type="Proteomes" id="UP000271925">
    <property type="component" value="Unassembled WGS sequence"/>
</dbReference>
<feature type="transmembrane region" description="Helical" evidence="6">
    <location>
        <begin position="425"/>
        <end position="444"/>
    </location>
</feature>
<dbReference type="GO" id="GO:0005886">
    <property type="term" value="C:plasma membrane"/>
    <property type="evidence" value="ECO:0007669"/>
    <property type="project" value="UniProtKB-SubCell"/>
</dbReference>
<evidence type="ECO:0000259" key="8">
    <source>
        <dbReference type="Pfam" id="PF12704"/>
    </source>
</evidence>
<evidence type="ECO:0000256" key="6">
    <source>
        <dbReference type="SAM" id="Phobius"/>
    </source>
</evidence>
<dbReference type="EMBL" id="RQJO01000011">
    <property type="protein sequence ID" value="RRA99782.1"/>
    <property type="molecule type" value="Genomic_DNA"/>
</dbReference>
<organism evidence="9 10">
    <name type="scientific">Larkinella rosea</name>
    <dbReference type="NCBI Taxonomy" id="2025312"/>
    <lineage>
        <taxon>Bacteria</taxon>
        <taxon>Pseudomonadati</taxon>
        <taxon>Bacteroidota</taxon>
        <taxon>Cytophagia</taxon>
        <taxon>Cytophagales</taxon>
        <taxon>Spirosomataceae</taxon>
        <taxon>Larkinella</taxon>
    </lineage>
</organism>
<keyword evidence="4 6" id="KW-1133">Transmembrane helix</keyword>
<accession>A0A3P1BG55</accession>
<feature type="domain" description="ABC3 transporter permease C-terminal" evidence="7">
    <location>
        <begin position="289"/>
        <end position="406"/>
    </location>
</feature>
<feature type="transmembrane region" description="Helical" evidence="6">
    <location>
        <begin position="731"/>
        <end position="750"/>
    </location>
</feature>
<evidence type="ECO:0000256" key="5">
    <source>
        <dbReference type="ARBA" id="ARBA00023136"/>
    </source>
</evidence>
<evidence type="ECO:0000313" key="10">
    <source>
        <dbReference type="Proteomes" id="UP000271925"/>
    </source>
</evidence>
<dbReference type="InterPro" id="IPR025857">
    <property type="entry name" value="MacB_PCD"/>
</dbReference>
<evidence type="ECO:0000256" key="4">
    <source>
        <dbReference type="ARBA" id="ARBA00022989"/>
    </source>
</evidence>
<dbReference type="Pfam" id="PF02687">
    <property type="entry name" value="FtsX"/>
    <property type="match status" value="2"/>
</dbReference>
<keyword evidence="10" id="KW-1185">Reference proteome</keyword>
<feature type="transmembrane region" description="Helical" evidence="6">
    <location>
        <begin position="765"/>
        <end position="785"/>
    </location>
</feature>
<name>A0A3P1BG55_9BACT</name>
<feature type="domain" description="MacB-like periplasmic core" evidence="8">
    <location>
        <begin position="20"/>
        <end position="237"/>
    </location>
</feature>
<reference evidence="9 10" key="1">
    <citation type="submission" date="2018-11" db="EMBL/GenBank/DDBJ databases">
        <authorList>
            <person name="Zhou Z."/>
            <person name="Wang G."/>
        </authorList>
    </citation>
    <scope>NUCLEOTIDE SEQUENCE [LARGE SCALE GENOMIC DNA]</scope>
    <source>
        <strain evidence="9 10">KCTC52004</strain>
    </source>
</reference>